<proteinExistence type="predicted"/>
<evidence type="ECO:0000256" key="1">
    <source>
        <dbReference type="SAM" id="MobiDB-lite"/>
    </source>
</evidence>
<feature type="region of interest" description="Disordered" evidence="1">
    <location>
        <begin position="47"/>
        <end position="68"/>
    </location>
</feature>
<protein>
    <submittedName>
        <fullName evidence="2">Uncharacterized protein</fullName>
    </submittedName>
</protein>
<sequence length="586" mass="65189">MSTPPLKIVYSSTRRTPIKSRTYDTFAMPPLVHAAPNTIPNCRIRSPSVQDSPSIILTPPDDEPPGDKLPAQALKRKSRALLLYTPPRPSSNAPLSPLERSLQIVVLVLRLISGALDGSASALEVIKSLIQRVLIAKGAVAVLKAPMIEYAQTAEELPFIPGSYPCAAPVPHIVTFRCPVNLADYPLILFRITDYLDPLLACRLNKLYYDRCVRLIYRCLVVKVGLVDGLLKGLARAERGDEEGGGDRDRYEKKRKAKEVMMAEEICIIDAQGMRELLQLLEEWNSRHGHGQPSSNSKPLFRNVKAIHFGKQLINDIAFDQSSSSSTGLPSFQSIKDHWASLIMAFYTHIGSEDEDHNPNLGNVCLCFDLTDSPDIYRRHGTYDSTDTGISCAVDVLCSAAIQSVSVTKIKGVEVKLHLPFDPFEPIPIIPLPHTLAFLYQPFPLPSSSPFSPLSARIPPLSPHQGLKIAKKFTITYDLDISGRIGPRQYIRPMWLHFCVVRNCYRLSNGSVGAGDGVTVRYVVPRRTKFDQSLGNFWEAEGKGLWAEERWETFKKCLVTRIKSIRQMEGCGFTLTINLGLLRVSC</sequence>
<reference evidence="2 3" key="2">
    <citation type="submission" date="2024-01" db="EMBL/GenBank/DDBJ databases">
        <title>Comparative genomics of Cryptococcus and Kwoniella reveals pathogenesis evolution and contrasting modes of karyotype evolution via chromosome fusion or intercentromeric recombination.</title>
        <authorList>
            <person name="Coelho M.A."/>
            <person name="David-Palma M."/>
            <person name="Shea T."/>
            <person name="Bowers K."/>
            <person name="Mcginley-Smith S."/>
            <person name="Mohammad A.W."/>
            <person name="Gnirke A."/>
            <person name="Yurkov A.M."/>
            <person name="Nowrousian M."/>
            <person name="Sun S."/>
            <person name="Cuomo C.A."/>
            <person name="Heitman J."/>
        </authorList>
    </citation>
    <scope>NUCLEOTIDE SEQUENCE [LARGE SCALE GENOMIC DNA]</scope>
    <source>
        <strain evidence="2 3">IND107</strain>
    </source>
</reference>
<organism evidence="2 3">
    <name type="scientific">Cryptococcus tetragattii IND107</name>
    <dbReference type="NCBI Taxonomy" id="1296105"/>
    <lineage>
        <taxon>Eukaryota</taxon>
        <taxon>Fungi</taxon>
        <taxon>Dikarya</taxon>
        <taxon>Basidiomycota</taxon>
        <taxon>Agaricomycotina</taxon>
        <taxon>Tremellomycetes</taxon>
        <taxon>Tremellales</taxon>
        <taxon>Cryptococcaceae</taxon>
        <taxon>Cryptococcus</taxon>
        <taxon>Cryptococcus gattii species complex</taxon>
    </lineage>
</organism>
<dbReference type="Proteomes" id="UP000054399">
    <property type="component" value="Unassembled WGS sequence"/>
</dbReference>
<dbReference type="RefSeq" id="XP_066610930.1">
    <property type="nucleotide sequence ID" value="XM_066761105.1"/>
</dbReference>
<dbReference type="GeneID" id="91993538"/>
<keyword evidence="3" id="KW-1185">Reference proteome</keyword>
<comment type="caution">
    <text evidence="2">The sequence shown here is derived from an EMBL/GenBank/DDBJ whole genome shotgun (WGS) entry which is preliminary data.</text>
</comment>
<evidence type="ECO:0000313" key="3">
    <source>
        <dbReference type="Proteomes" id="UP000054399"/>
    </source>
</evidence>
<evidence type="ECO:0000313" key="2">
    <source>
        <dbReference type="EMBL" id="KAL0240431.1"/>
    </source>
</evidence>
<dbReference type="EMBL" id="ATAM02000014">
    <property type="protein sequence ID" value="KAL0240431.1"/>
    <property type="molecule type" value="Genomic_DNA"/>
</dbReference>
<accession>A0ABR3BJJ9</accession>
<reference evidence="3" key="1">
    <citation type="submission" date="2015-01" db="EMBL/GenBank/DDBJ databases">
        <title>The Genome Sequence of Cryptococcus gattii MMRL2647.</title>
        <authorList>
            <consortium name="The Broad Institute Genomics Platform"/>
            <person name="Cuomo C."/>
            <person name="Litvintseva A."/>
            <person name="Chen Y."/>
            <person name="Heitman J."/>
            <person name="Sun S."/>
            <person name="Springer D."/>
            <person name="Dromer F."/>
            <person name="Young S."/>
            <person name="Zeng Q."/>
            <person name="Gargeya S."/>
            <person name="Abouelleil A."/>
            <person name="Alvarado L."/>
            <person name="Chapman S.B."/>
            <person name="Gainer-Dewar J."/>
            <person name="Goldberg J."/>
            <person name="Griggs A."/>
            <person name="Gujja S."/>
            <person name="Hansen M."/>
            <person name="Howarth C."/>
            <person name="Imamovic A."/>
            <person name="Larimer J."/>
            <person name="Murphy C."/>
            <person name="Naylor J."/>
            <person name="Pearson M."/>
            <person name="Priest M."/>
            <person name="Roberts A."/>
            <person name="Saif S."/>
            <person name="Shea T."/>
            <person name="Sykes S."/>
            <person name="Wortman J."/>
            <person name="Nusbaum C."/>
            <person name="Birren B."/>
        </authorList>
    </citation>
    <scope>NUCLEOTIDE SEQUENCE [LARGE SCALE GENOMIC DNA]</scope>
    <source>
        <strain evidence="3">IND107</strain>
    </source>
</reference>
<name>A0ABR3BJJ9_9TREE</name>
<gene>
    <name evidence="2" type="ORF">I308_106683</name>
</gene>